<dbReference type="GO" id="GO:0005886">
    <property type="term" value="C:plasma membrane"/>
    <property type="evidence" value="ECO:0007669"/>
    <property type="project" value="TreeGrafter"/>
</dbReference>
<dbReference type="GO" id="GO:1902201">
    <property type="term" value="P:negative regulation of bacterial-type flagellum-dependent cell motility"/>
    <property type="evidence" value="ECO:0007669"/>
    <property type="project" value="TreeGrafter"/>
</dbReference>
<evidence type="ECO:0000313" key="4">
    <source>
        <dbReference type="EMBL" id="MDG0811092.1"/>
    </source>
</evidence>
<dbReference type="GO" id="GO:0043709">
    <property type="term" value="P:cell adhesion involved in single-species biofilm formation"/>
    <property type="evidence" value="ECO:0007669"/>
    <property type="project" value="TreeGrafter"/>
</dbReference>
<proteinExistence type="predicted"/>
<dbReference type="InterPro" id="IPR050469">
    <property type="entry name" value="Diguanylate_Cyclase"/>
</dbReference>
<feature type="domain" description="GGDEF" evidence="3">
    <location>
        <begin position="393"/>
        <end position="527"/>
    </location>
</feature>
<evidence type="ECO:0000256" key="2">
    <source>
        <dbReference type="SAM" id="Phobius"/>
    </source>
</evidence>
<dbReference type="InterPro" id="IPR043128">
    <property type="entry name" value="Rev_trsase/Diguanyl_cyclase"/>
</dbReference>
<dbReference type="InterPro" id="IPR035965">
    <property type="entry name" value="PAS-like_dom_sf"/>
</dbReference>
<evidence type="ECO:0000313" key="5">
    <source>
        <dbReference type="Proteomes" id="UP001153404"/>
    </source>
</evidence>
<keyword evidence="2" id="KW-0812">Transmembrane</keyword>
<organism evidence="4 5">
    <name type="scientific">Cohnella rhizosphaerae</name>
    <dbReference type="NCBI Taxonomy" id="1457232"/>
    <lineage>
        <taxon>Bacteria</taxon>
        <taxon>Bacillati</taxon>
        <taxon>Bacillota</taxon>
        <taxon>Bacilli</taxon>
        <taxon>Bacillales</taxon>
        <taxon>Paenibacillaceae</taxon>
        <taxon>Cohnella</taxon>
    </lineage>
</organism>
<dbReference type="Pfam" id="PF16927">
    <property type="entry name" value="HisKA_7TM"/>
    <property type="match status" value="1"/>
</dbReference>
<keyword evidence="4" id="KW-0548">Nucleotidyltransferase</keyword>
<reference evidence="4" key="1">
    <citation type="submission" date="2022-10" db="EMBL/GenBank/DDBJ databases">
        <title>Comparative genomic analysis of Cohnella hashimotonis sp. nov., isolated from the International Space Station.</title>
        <authorList>
            <person name="Simpson A."/>
            <person name="Venkateswaran K."/>
        </authorList>
    </citation>
    <scope>NUCLEOTIDE SEQUENCE</scope>
    <source>
        <strain evidence="4">DSM 28161</strain>
    </source>
</reference>
<keyword evidence="2" id="KW-1133">Transmembrane helix</keyword>
<feature type="region of interest" description="Disordered" evidence="1">
    <location>
        <begin position="525"/>
        <end position="549"/>
    </location>
</feature>
<keyword evidence="5" id="KW-1185">Reference proteome</keyword>
<protein>
    <submittedName>
        <fullName evidence="4">Diguanylate cyclase</fullName>
        <ecNumber evidence="4">2.7.7.65</ecNumber>
    </submittedName>
</protein>
<dbReference type="PANTHER" id="PTHR45138">
    <property type="entry name" value="REGULATORY COMPONENTS OF SENSORY TRANSDUCTION SYSTEM"/>
    <property type="match status" value="1"/>
</dbReference>
<dbReference type="RefSeq" id="WP_277533548.1">
    <property type="nucleotide sequence ID" value="NZ_JAPDIA010000007.1"/>
</dbReference>
<dbReference type="Gene3D" id="3.30.70.270">
    <property type="match status" value="1"/>
</dbReference>
<feature type="transmembrane region" description="Helical" evidence="2">
    <location>
        <begin position="6"/>
        <end position="27"/>
    </location>
</feature>
<name>A0A9X4QV27_9BACL</name>
<gene>
    <name evidence="4" type="ORF">OMP40_18270</name>
</gene>
<dbReference type="GO" id="GO:0052621">
    <property type="term" value="F:diguanylate cyclase activity"/>
    <property type="evidence" value="ECO:0007669"/>
    <property type="project" value="UniProtKB-EC"/>
</dbReference>
<dbReference type="Gene3D" id="3.30.450.20">
    <property type="entry name" value="PAS domain"/>
    <property type="match status" value="1"/>
</dbReference>
<keyword evidence="2" id="KW-0472">Membrane</keyword>
<sequence>MGTPYSAILTLIITAGVINVLMGIYALSGRSKVSMVKTFVAFSLMSAIYTFGSALELAAGSLEEIVLWIKIQYLGMPFLPPLNLLLVMYFLGMEKYLKRSLRIGLFIVPAITLLLVMTNEAHHLYYRDIVLRPDTLTPKADLVAGPWYLIAGAYTFGCMIGGVILLLVQWRRKQTYRFQLVTLLFGLTLPLVGDFFYLGGATPDGVDPIPVIMTVTSAAYMWALASRGLFHVVPIARDSLFESMRDGVLVLDMEDRLVDYNAAAAAIIPELVATDIGHRLDRLWRKHTDAVLLLRDTAGEGGAKDSGVVDIQEIPWTIEDRSYHYQVRTSVVRNRGELEAGKLIVLIDITQRVQLQEQLRQMAYYDGLTGVYNRARFMSLGTSMLSDAERAREPMAVILFDIDHFKRINDTYGHDVGDQALLHIADLCRRALRTEDLLARYGGEEFVVALPGLDAAGAESAAHRIRRELATQPLIVPGGELRMTASFGVAATDGSAVGGARGAGGTEYATGGRCGGCGGETQASAEAGGSGAVRGQARRSGRGAARRERGARALECSTWNVGGI</sequence>
<dbReference type="InterPro" id="IPR000160">
    <property type="entry name" value="GGDEF_dom"/>
</dbReference>
<dbReference type="SUPFAM" id="SSF55073">
    <property type="entry name" value="Nucleotide cyclase"/>
    <property type="match status" value="1"/>
</dbReference>
<feature type="transmembrane region" description="Helical" evidence="2">
    <location>
        <begin position="71"/>
        <end position="91"/>
    </location>
</feature>
<dbReference type="PANTHER" id="PTHR45138:SF9">
    <property type="entry name" value="DIGUANYLATE CYCLASE DGCM-RELATED"/>
    <property type="match status" value="1"/>
</dbReference>
<dbReference type="EC" id="2.7.7.65" evidence="4"/>
<keyword evidence="4" id="KW-0808">Transferase</keyword>
<dbReference type="SUPFAM" id="SSF55785">
    <property type="entry name" value="PYP-like sensor domain (PAS domain)"/>
    <property type="match status" value="1"/>
</dbReference>
<feature type="transmembrane region" description="Helical" evidence="2">
    <location>
        <begin position="39"/>
        <end position="59"/>
    </location>
</feature>
<dbReference type="NCBIfam" id="TIGR00254">
    <property type="entry name" value="GGDEF"/>
    <property type="match status" value="1"/>
</dbReference>
<evidence type="ECO:0000256" key="1">
    <source>
        <dbReference type="SAM" id="MobiDB-lite"/>
    </source>
</evidence>
<dbReference type="InterPro" id="IPR031621">
    <property type="entry name" value="HisKA_7TM"/>
</dbReference>
<dbReference type="Proteomes" id="UP001153404">
    <property type="component" value="Unassembled WGS sequence"/>
</dbReference>
<feature type="transmembrane region" description="Helical" evidence="2">
    <location>
        <begin position="103"/>
        <end position="126"/>
    </location>
</feature>
<feature type="transmembrane region" description="Helical" evidence="2">
    <location>
        <begin position="146"/>
        <end position="168"/>
    </location>
</feature>
<dbReference type="Pfam" id="PF00990">
    <property type="entry name" value="GGDEF"/>
    <property type="match status" value="1"/>
</dbReference>
<evidence type="ECO:0000259" key="3">
    <source>
        <dbReference type="PROSITE" id="PS50887"/>
    </source>
</evidence>
<dbReference type="PROSITE" id="PS50887">
    <property type="entry name" value="GGDEF"/>
    <property type="match status" value="1"/>
</dbReference>
<accession>A0A9X4QV27</accession>
<dbReference type="SMART" id="SM00267">
    <property type="entry name" value="GGDEF"/>
    <property type="match status" value="1"/>
</dbReference>
<dbReference type="InterPro" id="IPR029787">
    <property type="entry name" value="Nucleotide_cyclase"/>
</dbReference>
<dbReference type="EMBL" id="JAPDIA010000007">
    <property type="protein sequence ID" value="MDG0811092.1"/>
    <property type="molecule type" value="Genomic_DNA"/>
</dbReference>
<comment type="caution">
    <text evidence="4">The sequence shown here is derived from an EMBL/GenBank/DDBJ whole genome shotgun (WGS) entry which is preliminary data.</text>
</comment>
<dbReference type="AlphaFoldDB" id="A0A9X4QV27"/>
<feature type="transmembrane region" description="Helical" evidence="2">
    <location>
        <begin position="180"/>
        <end position="199"/>
    </location>
</feature>
<dbReference type="CDD" id="cd01949">
    <property type="entry name" value="GGDEF"/>
    <property type="match status" value="1"/>
</dbReference>